<dbReference type="InterPro" id="IPR036397">
    <property type="entry name" value="RNaseH_sf"/>
</dbReference>
<organism evidence="2 3">
    <name type="scientific">Stephania cephalantha</name>
    <dbReference type="NCBI Taxonomy" id="152367"/>
    <lineage>
        <taxon>Eukaryota</taxon>
        <taxon>Viridiplantae</taxon>
        <taxon>Streptophyta</taxon>
        <taxon>Embryophyta</taxon>
        <taxon>Tracheophyta</taxon>
        <taxon>Spermatophyta</taxon>
        <taxon>Magnoliopsida</taxon>
        <taxon>Ranunculales</taxon>
        <taxon>Menispermaceae</taxon>
        <taxon>Menispermoideae</taxon>
        <taxon>Cissampelideae</taxon>
        <taxon>Stephania</taxon>
    </lineage>
</organism>
<dbReference type="PANTHER" id="PTHR35046">
    <property type="entry name" value="ZINC KNUCKLE (CCHC-TYPE) FAMILY PROTEIN"/>
    <property type="match status" value="1"/>
</dbReference>
<dbReference type="Pfam" id="PF00665">
    <property type="entry name" value="rve"/>
    <property type="match status" value="1"/>
</dbReference>
<name>A0AAP0KS25_9MAGN</name>
<evidence type="ECO:0000259" key="1">
    <source>
        <dbReference type="PROSITE" id="PS50994"/>
    </source>
</evidence>
<proteinExistence type="predicted"/>
<gene>
    <name evidence="2" type="ORF">Scep_004230</name>
</gene>
<comment type="caution">
    <text evidence="2">The sequence shown here is derived from an EMBL/GenBank/DDBJ whole genome shotgun (WGS) entry which is preliminary data.</text>
</comment>
<evidence type="ECO:0000313" key="2">
    <source>
        <dbReference type="EMBL" id="KAK9157656.1"/>
    </source>
</evidence>
<reference evidence="2 3" key="1">
    <citation type="submission" date="2024-01" db="EMBL/GenBank/DDBJ databases">
        <title>Genome assemblies of Stephania.</title>
        <authorList>
            <person name="Yang L."/>
        </authorList>
    </citation>
    <scope>NUCLEOTIDE SEQUENCE [LARGE SCALE GENOMIC DNA]</scope>
    <source>
        <strain evidence="2">JXDWG</strain>
        <tissue evidence="2">Leaf</tissue>
    </source>
</reference>
<protein>
    <recommendedName>
        <fullName evidence="1">Integrase catalytic domain-containing protein</fullName>
    </recommendedName>
</protein>
<dbReference type="SUPFAM" id="SSF53098">
    <property type="entry name" value="Ribonuclease H-like"/>
    <property type="match status" value="1"/>
</dbReference>
<dbReference type="Gene3D" id="3.30.420.10">
    <property type="entry name" value="Ribonuclease H-like superfamily/Ribonuclease H"/>
    <property type="match status" value="1"/>
</dbReference>
<dbReference type="GO" id="GO:0003676">
    <property type="term" value="F:nucleic acid binding"/>
    <property type="evidence" value="ECO:0007669"/>
    <property type="project" value="InterPro"/>
</dbReference>
<dbReference type="PANTHER" id="PTHR35046:SF26">
    <property type="entry name" value="RNA-DIRECTED DNA POLYMERASE"/>
    <property type="match status" value="1"/>
</dbReference>
<dbReference type="Proteomes" id="UP001419268">
    <property type="component" value="Unassembled WGS sequence"/>
</dbReference>
<dbReference type="InterPro" id="IPR001584">
    <property type="entry name" value="Integrase_cat-core"/>
</dbReference>
<keyword evidence="3" id="KW-1185">Reference proteome</keyword>
<dbReference type="GO" id="GO:0015074">
    <property type="term" value="P:DNA integration"/>
    <property type="evidence" value="ECO:0007669"/>
    <property type="project" value="InterPro"/>
</dbReference>
<dbReference type="AlphaFoldDB" id="A0AAP0KS25"/>
<sequence>MDFITHLPISAGKTTILVVVDRLSKMAHFCASGPRISAPVLAAAFVQEVCRLYGVPSSIVSDRDPLFISAFWQELFKLQGTKLAMSSAYHPQSDD</sequence>
<evidence type="ECO:0000313" key="3">
    <source>
        <dbReference type="Proteomes" id="UP001419268"/>
    </source>
</evidence>
<accession>A0AAP0KS25</accession>
<dbReference type="InterPro" id="IPR012337">
    <property type="entry name" value="RNaseH-like_sf"/>
</dbReference>
<dbReference type="PROSITE" id="PS50994">
    <property type="entry name" value="INTEGRASE"/>
    <property type="match status" value="1"/>
</dbReference>
<dbReference type="EMBL" id="JBBNAG010000002">
    <property type="protein sequence ID" value="KAK9157656.1"/>
    <property type="molecule type" value="Genomic_DNA"/>
</dbReference>
<feature type="domain" description="Integrase catalytic" evidence="1">
    <location>
        <begin position="1"/>
        <end position="95"/>
    </location>
</feature>